<feature type="transmembrane region" description="Helical" evidence="7">
    <location>
        <begin position="338"/>
        <end position="361"/>
    </location>
</feature>
<proteinExistence type="predicted"/>
<organism evidence="8 9">
    <name type="scientific">Nostocoides japonicum T1-X7</name>
    <dbReference type="NCBI Taxonomy" id="1194083"/>
    <lineage>
        <taxon>Bacteria</taxon>
        <taxon>Bacillati</taxon>
        <taxon>Actinomycetota</taxon>
        <taxon>Actinomycetes</taxon>
        <taxon>Micrococcales</taxon>
        <taxon>Intrasporangiaceae</taxon>
        <taxon>Nostocoides</taxon>
    </lineage>
</organism>
<dbReference type="InterPro" id="IPR011701">
    <property type="entry name" value="MFS"/>
</dbReference>
<evidence type="ECO:0000256" key="1">
    <source>
        <dbReference type="ARBA" id="ARBA00004651"/>
    </source>
</evidence>
<gene>
    <name evidence="8" type="ORF">BN12_10112</name>
</gene>
<dbReference type="InterPro" id="IPR036259">
    <property type="entry name" value="MFS_trans_sf"/>
</dbReference>
<evidence type="ECO:0000256" key="3">
    <source>
        <dbReference type="ARBA" id="ARBA00022475"/>
    </source>
</evidence>
<dbReference type="Proteomes" id="UP000035721">
    <property type="component" value="Unassembled WGS sequence"/>
</dbReference>
<keyword evidence="2" id="KW-0813">Transport</keyword>
<feature type="transmembrane region" description="Helical" evidence="7">
    <location>
        <begin position="136"/>
        <end position="157"/>
    </location>
</feature>
<evidence type="ECO:0008006" key="10">
    <source>
        <dbReference type="Google" id="ProtNLM"/>
    </source>
</evidence>
<feature type="transmembrane region" description="Helical" evidence="7">
    <location>
        <begin position="239"/>
        <end position="261"/>
    </location>
</feature>
<dbReference type="OrthoDB" id="3865324at2"/>
<reference evidence="8 9" key="1">
    <citation type="journal article" date="2013" name="ISME J.">
        <title>A metabolic model for members of the genus Tetrasphaera involved in enhanced biological phosphorus removal.</title>
        <authorList>
            <person name="Kristiansen R."/>
            <person name="Nguyen H.T.T."/>
            <person name="Saunders A.M."/>
            <person name="Nielsen J.L."/>
            <person name="Wimmer R."/>
            <person name="Le V.Q."/>
            <person name="McIlroy S.J."/>
            <person name="Petrovski S."/>
            <person name="Seviour R.J."/>
            <person name="Calteau A."/>
            <person name="Nielsen K.L."/>
            <person name="Nielsen P.H."/>
        </authorList>
    </citation>
    <scope>NUCLEOTIDE SEQUENCE [LARGE SCALE GENOMIC DNA]</scope>
    <source>
        <strain evidence="8 9">T1-X7</strain>
    </source>
</reference>
<dbReference type="AlphaFoldDB" id="A0A077LVF9"/>
<evidence type="ECO:0000256" key="7">
    <source>
        <dbReference type="SAM" id="Phobius"/>
    </source>
</evidence>
<comment type="subcellular location">
    <subcellularLocation>
        <location evidence="1">Cell membrane</location>
        <topology evidence="1">Multi-pass membrane protein</topology>
    </subcellularLocation>
</comment>
<evidence type="ECO:0000256" key="6">
    <source>
        <dbReference type="ARBA" id="ARBA00023136"/>
    </source>
</evidence>
<feature type="transmembrane region" description="Helical" evidence="7">
    <location>
        <begin position="41"/>
        <end position="61"/>
    </location>
</feature>
<keyword evidence="5 7" id="KW-1133">Transmembrane helix</keyword>
<keyword evidence="9" id="KW-1185">Reference proteome</keyword>
<evidence type="ECO:0000256" key="5">
    <source>
        <dbReference type="ARBA" id="ARBA00022989"/>
    </source>
</evidence>
<dbReference type="PANTHER" id="PTHR23517">
    <property type="entry name" value="RESISTANCE PROTEIN MDTM, PUTATIVE-RELATED-RELATED"/>
    <property type="match status" value="1"/>
</dbReference>
<accession>A0A077LVF9</accession>
<evidence type="ECO:0000313" key="9">
    <source>
        <dbReference type="Proteomes" id="UP000035721"/>
    </source>
</evidence>
<dbReference type="EMBL" id="CAJB01000001">
    <property type="protein sequence ID" value="CCH75965.1"/>
    <property type="molecule type" value="Genomic_DNA"/>
</dbReference>
<evidence type="ECO:0000313" key="8">
    <source>
        <dbReference type="EMBL" id="CCH75965.1"/>
    </source>
</evidence>
<sequence length="429" mass="42872">MRTTSARKLIGGAQLATSTVEGVALSTIVLQATVEVGLPESTVGMILAAGAASAMLLAMPLGHLADRWGLGRATALFAAVGASALVGYALMGSPAGFGVAAIAFAVAQSSSAAARQALAVAGPPQDRLVIRATMHTLLNVGIGVGTVIGAILAATGLGPNVRAAYAAGAIVMAATAAVALALPRPPHRPTRSTGSPVAAAWRDPRFALASGLAAVIQLTMPVLAVILPLWLIHRTAAPMWLPGVALAVNTILVIAFQRPTAARVATPQATSRAAVAAAVGLAVAGMLLAASSVWTSPGVVVAIVVAGIAALTLGEVCGGIATWRVALDDVPAEAEGRYQAAFAMSTGLARIAGPALALPLVMTLGSAGWLILTTVMALACLGIAGLARSQSVVSRRIEPDAIPELVRPATPASLATRPAHHRDSDRCAA</sequence>
<protein>
    <recommendedName>
        <fullName evidence="10">Major facilitator superfamily MFS_1</fullName>
    </recommendedName>
</protein>
<dbReference type="PANTHER" id="PTHR23517:SF3">
    <property type="entry name" value="INTEGRAL MEMBRANE TRANSPORT PROTEIN"/>
    <property type="match status" value="1"/>
</dbReference>
<keyword evidence="4 7" id="KW-0812">Transmembrane</keyword>
<name>A0A077LVF9_9MICO</name>
<dbReference type="GO" id="GO:0022857">
    <property type="term" value="F:transmembrane transporter activity"/>
    <property type="evidence" value="ECO:0007669"/>
    <property type="project" value="InterPro"/>
</dbReference>
<dbReference type="Pfam" id="PF07690">
    <property type="entry name" value="MFS_1"/>
    <property type="match status" value="1"/>
</dbReference>
<feature type="transmembrane region" description="Helical" evidence="7">
    <location>
        <begin position="273"/>
        <end position="294"/>
    </location>
</feature>
<feature type="transmembrane region" description="Helical" evidence="7">
    <location>
        <begin position="367"/>
        <end position="387"/>
    </location>
</feature>
<feature type="transmembrane region" description="Helical" evidence="7">
    <location>
        <begin position="163"/>
        <end position="182"/>
    </location>
</feature>
<dbReference type="Gene3D" id="1.20.1250.20">
    <property type="entry name" value="MFS general substrate transporter like domains"/>
    <property type="match status" value="1"/>
</dbReference>
<evidence type="ECO:0000256" key="4">
    <source>
        <dbReference type="ARBA" id="ARBA00022692"/>
    </source>
</evidence>
<keyword evidence="6 7" id="KW-0472">Membrane</keyword>
<dbReference type="STRING" id="1194083.BN12_10112"/>
<dbReference type="InterPro" id="IPR050171">
    <property type="entry name" value="MFS_Transporters"/>
</dbReference>
<dbReference type="SUPFAM" id="SSF103473">
    <property type="entry name" value="MFS general substrate transporter"/>
    <property type="match status" value="1"/>
</dbReference>
<dbReference type="RefSeq" id="WP_048549573.1">
    <property type="nucleotide sequence ID" value="NZ_HF570958.1"/>
</dbReference>
<feature type="transmembrane region" description="Helical" evidence="7">
    <location>
        <begin position="212"/>
        <end position="233"/>
    </location>
</feature>
<feature type="transmembrane region" description="Helical" evidence="7">
    <location>
        <begin position="300"/>
        <end position="326"/>
    </location>
</feature>
<dbReference type="GO" id="GO:0005886">
    <property type="term" value="C:plasma membrane"/>
    <property type="evidence" value="ECO:0007669"/>
    <property type="project" value="UniProtKB-SubCell"/>
</dbReference>
<keyword evidence="3" id="KW-1003">Cell membrane</keyword>
<comment type="caution">
    <text evidence="8">The sequence shown here is derived from an EMBL/GenBank/DDBJ whole genome shotgun (WGS) entry which is preliminary data.</text>
</comment>
<evidence type="ECO:0000256" key="2">
    <source>
        <dbReference type="ARBA" id="ARBA00022448"/>
    </source>
</evidence>